<dbReference type="KEGG" id="vg:20283189"/>
<dbReference type="Proteomes" id="UP000028561">
    <property type="component" value="Segment"/>
</dbReference>
<feature type="transmembrane region" description="Helical" evidence="1">
    <location>
        <begin position="33"/>
        <end position="50"/>
    </location>
</feature>
<protein>
    <submittedName>
        <fullName evidence="2">Uncharacterized protein</fullName>
    </submittedName>
</protein>
<keyword evidence="1" id="KW-0812">Transmembrane</keyword>
<dbReference type="RefSeq" id="YP_009055967.1">
    <property type="nucleotide sequence ID" value="NC_024788.1"/>
</dbReference>
<name>A0A075LYV2_9CAUD</name>
<evidence type="ECO:0000313" key="3">
    <source>
        <dbReference type="Proteomes" id="UP000028561"/>
    </source>
</evidence>
<keyword evidence="1" id="KW-1133">Transmembrane helix</keyword>
<evidence type="ECO:0000313" key="2">
    <source>
        <dbReference type="EMBL" id="AIF72078.1"/>
    </source>
</evidence>
<keyword evidence="3" id="KW-1185">Reference proteome</keyword>
<dbReference type="GeneID" id="20283189"/>
<feature type="transmembrane region" description="Helical" evidence="1">
    <location>
        <begin position="7"/>
        <end position="27"/>
    </location>
</feature>
<keyword evidence="1" id="KW-0472">Membrane</keyword>
<reference evidence="3" key="1">
    <citation type="submission" date="2014-09" db="EMBL/GenBank/DDBJ databases">
        <title>Genomic characterization and comparison of seven Myoviridae bacteriophage infecting Bacillus thuringiensis.</title>
        <authorList>
            <person name="Sauder A.B."/>
            <person name="McKenzie Q.R."/>
            <person name="Temple L.M."/>
            <person name="Alexis B.K."/>
            <person name="Al-Atrache Z."/>
            <person name="Lewis L.O."/>
            <person name="Loesser-Casey K.E."/>
            <person name="Mitchell K.J."/>
        </authorList>
    </citation>
    <scope>NUCLEOTIDE SEQUENCE [LARGE SCALE GENOMIC DNA]</scope>
</reference>
<reference evidence="2 3" key="2">
    <citation type="journal article" date="2016" name="Virology (Lond)">
        <title>Genomic characterization and comparison of seven Myoviridae bacteriophage infecting Bacillus thuringiensis.</title>
        <authorList>
            <person name="Sauder A.B."/>
            <person name="Quinn M.R."/>
            <person name="Brouillette A."/>
            <person name="Caruso S."/>
            <person name="Cresawn S."/>
            <person name="Erill I."/>
            <person name="Lewis L."/>
            <person name="Loesser-Casey K."/>
            <person name="Pate M."/>
            <person name="Scott C."/>
            <person name="Stockwell S."/>
            <person name="Temple L."/>
        </authorList>
    </citation>
    <scope>NUCLEOTIDE SEQUENCE [LARGE SCALE GENOMIC DNA]</scope>
</reference>
<sequence length="63" mass="6975">MKAKELTVTVLAIIGMLSIMNYIILVAPGIINLLFWVVVIIVSVLSYSHFANKKKNKDKDAGK</sequence>
<accession>A0A075LYV2</accession>
<organism evidence="2 3">
    <name type="scientific">Bacillus phage Riley</name>
    <dbReference type="NCBI Taxonomy" id="1486662"/>
    <lineage>
        <taxon>Viruses</taxon>
        <taxon>Duplodnaviria</taxon>
        <taxon>Heunggongvirae</taxon>
        <taxon>Uroviricota</taxon>
        <taxon>Caudoviricetes</taxon>
        <taxon>Herelleviridae</taxon>
        <taxon>Bastillevirinae</taxon>
        <taxon>Bequatrovirus</taxon>
        <taxon>Bequatrovirus riley</taxon>
    </lineage>
</organism>
<dbReference type="EMBL" id="KJ489402">
    <property type="protein sequence ID" value="AIF72078.1"/>
    <property type="molecule type" value="Genomic_DNA"/>
</dbReference>
<evidence type="ECO:0000256" key="1">
    <source>
        <dbReference type="SAM" id="Phobius"/>
    </source>
</evidence>
<proteinExistence type="predicted"/>